<evidence type="ECO:0000313" key="1">
    <source>
        <dbReference type="EMBL" id="UOR11516.1"/>
    </source>
</evidence>
<dbReference type="InterPro" id="IPR010349">
    <property type="entry name" value="Asparaginase_II"/>
</dbReference>
<proteinExistence type="predicted"/>
<dbReference type="Pfam" id="PF06089">
    <property type="entry name" value="Asparaginase_II"/>
    <property type="match status" value="1"/>
</dbReference>
<dbReference type="RefSeq" id="WP_245031572.1">
    <property type="nucleotide sequence ID" value="NZ_CP095075.1"/>
</dbReference>
<accession>A0ABY4H9F5</accession>
<reference evidence="1" key="1">
    <citation type="submission" date="2022-04" db="EMBL/GenBank/DDBJ databases">
        <title>Halobacillus sp. isolated from saltern.</title>
        <authorList>
            <person name="Won M."/>
            <person name="Lee C.-M."/>
            <person name="Woen H.-Y."/>
            <person name="Kwon S.-W."/>
        </authorList>
    </citation>
    <scope>NUCLEOTIDE SEQUENCE</scope>
    <source>
        <strain evidence="1">SSHM10-5</strain>
    </source>
</reference>
<organism evidence="1 2">
    <name type="scientific">Halobacillus amylolyticus</name>
    <dbReference type="NCBI Taxonomy" id="2932259"/>
    <lineage>
        <taxon>Bacteria</taxon>
        <taxon>Bacillati</taxon>
        <taxon>Bacillota</taxon>
        <taxon>Bacilli</taxon>
        <taxon>Bacillales</taxon>
        <taxon>Bacillaceae</taxon>
        <taxon>Halobacillus</taxon>
    </lineage>
</organism>
<dbReference type="Proteomes" id="UP000830326">
    <property type="component" value="Chromosome"/>
</dbReference>
<dbReference type="PANTHER" id="PTHR42110">
    <property type="entry name" value="L-ASPARAGINASE, PUTATIVE (AFU_ORTHOLOGUE AFUA_3G11890)-RELATED"/>
    <property type="match status" value="1"/>
</dbReference>
<name>A0ABY4H9F5_9BACI</name>
<evidence type="ECO:0000313" key="2">
    <source>
        <dbReference type="Proteomes" id="UP000830326"/>
    </source>
</evidence>
<protein>
    <submittedName>
        <fullName evidence="1">Asparaginase</fullName>
    </submittedName>
</protein>
<sequence length="338" mass="37398">MLYNKVVEIHRGGRMESSHFGHAAVVNANGELLHYIGDKNRVTYARSSVKPIQALPIVETGAADYYNLQDKDLALFCSSHSSEEQHTSRVSQLLKRAGLSEGNLQCGSHIPFSDDVYRSLIQQKQEPTPLYSNCSGKHTGMLLTAKYLGESLDDYYKQEHPVQQRILNAMAGAADYPKGKIAIGLDGCGVPVFGLPLHKLAHTFARLARPEVFDEKRADAVGRITVAMTSHPEMVAGTNRFCTDFMNVGGGRFFAKLGAESVYCIGDKQTGLGIAVKIEDGDYKRALYPFVMEILVQLNVLTALQVQSLEKYYQPKIRNARNEIIGEIIPSFVLEKSQ</sequence>
<gene>
    <name evidence="1" type="ORF">MUO15_18320</name>
</gene>
<keyword evidence="2" id="KW-1185">Reference proteome</keyword>
<dbReference type="EMBL" id="CP095075">
    <property type="protein sequence ID" value="UOR11516.1"/>
    <property type="molecule type" value="Genomic_DNA"/>
</dbReference>
<dbReference type="PANTHER" id="PTHR42110:SF1">
    <property type="entry name" value="L-ASPARAGINASE, PUTATIVE (AFU_ORTHOLOGUE AFUA_3G11890)-RELATED"/>
    <property type="match status" value="1"/>
</dbReference>